<protein>
    <submittedName>
        <fullName evidence="3">Transcription initiation protein</fullName>
    </submittedName>
</protein>
<evidence type="ECO:0000259" key="2">
    <source>
        <dbReference type="Pfam" id="PF03795"/>
    </source>
</evidence>
<gene>
    <name evidence="3" type="ORF">G3T36_15690</name>
</gene>
<name>A0A6L9Y0X5_9MICO</name>
<proteinExistence type="inferred from homology"/>
<dbReference type="Pfam" id="PF03795">
    <property type="entry name" value="YCII"/>
    <property type="match status" value="1"/>
</dbReference>
<comment type="caution">
    <text evidence="3">The sequence shown here is derived from an EMBL/GenBank/DDBJ whole genome shotgun (WGS) entry which is preliminary data.</text>
</comment>
<dbReference type="InterPro" id="IPR005545">
    <property type="entry name" value="YCII"/>
</dbReference>
<dbReference type="Gene3D" id="3.30.70.1060">
    <property type="entry name" value="Dimeric alpha+beta barrel"/>
    <property type="match status" value="1"/>
</dbReference>
<sequence>MKYMIMMFGSAEGMMETRTPEWVREMIADMIQIDKDLAEAGELVYNEGLADPGTAKTIRLVDGAVTATDGPFAEAKESVIGFWIVDVESEARLLEIAERIVKYSDVVEVRPVPGGPPEV</sequence>
<dbReference type="Proteomes" id="UP000474967">
    <property type="component" value="Unassembled WGS sequence"/>
</dbReference>
<organism evidence="3 4">
    <name type="scientific">Leifsonia tongyongensis</name>
    <dbReference type="NCBI Taxonomy" id="1268043"/>
    <lineage>
        <taxon>Bacteria</taxon>
        <taxon>Bacillati</taxon>
        <taxon>Actinomycetota</taxon>
        <taxon>Actinomycetes</taxon>
        <taxon>Micrococcales</taxon>
        <taxon>Microbacteriaceae</taxon>
        <taxon>Leifsonia</taxon>
    </lineage>
</organism>
<feature type="domain" description="YCII-related" evidence="2">
    <location>
        <begin position="1"/>
        <end position="112"/>
    </location>
</feature>
<comment type="similarity">
    <text evidence="1">Belongs to the YciI family.</text>
</comment>
<evidence type="ECO:0000313" key="4">
    <source>
        <dbReference type="Proteomes" id="UP000474967"/>
    </source>
</evidence>
<dbReference type="AlphaFoldDB" id="A0A6L9Y0X5"/>
<reference evidence="3 4" key="1">
    <citation type="journal article" date="2014" name="J. Microbiol.">
        <title>Diaminobutyricibacter tongyongensis gen. nov., sp. nov. and Homoserinibacter gongjuensis gen. nov., sp. nov. belong to the family Microbacteriaceae.</title>
        <authorList>
            <person name="Kim S.J."/>
            <person name="Ahn J.H."/>
            <person name="Weon H.Y."/>
            <person name="Hamada M."/>
            <person name="Suzuki K."/>
            <person name="Kwon S.W."/>
        </authorList>
    </citation>
    <scope>NUCLEOTIDE SEQUENCE [LARGE SCALE GENOMIC DNA]</scope>
    <source>
        <strain evidence="3 4">NBRC 108724</strain>
    </source>
</reference>
<dbReference type="InterPro" id="IPR011008">
    <property type="entry name" value="Dimeric_a/b-barrel"/>
</dbReference>
<evidence type="ECO:0000313" key="3">
    <source>
        <dbReference type="EMBL" id="NEN07303.1"/>
    </source>
</evidence>
<accession>A0A6L9Y0X5</accession>
<dbReference type="PANTHER" id="PTHR35174:SF3">
    <property type="entry name" value="BLL7171 PROTEIN"/>
    <property type="match status" value="1"/>
</dbReference>
<dbReference type="RefSeq" id="WP_163290776.1">
    <property type="nucleotide sequence ID" value="NZ_JAAGWY010000004.1"/>
</dbReference>
<keyword evidence="4" id="KW-1185">Reference proteome</keyword>
<dbReference type="SUPFAM" id="SSF54909">
    <property type="entry name" value="Dimeric alpha+beta barrel"/>
    <property type="match status" value="1"/>
</dbReference>
<dbReference type="PANTHER" id="PTHR35174">
    <property type="entry name" value="BLL7171 PROTEIN-RELATED"/>
    <property type="match status" value="1"/>
</dbReference>
<dbReference type="EMBL" id="JAAGWY010000004">
    <property type="protein sequence ID" value="NEN07303.1"/>
    <property type="molecule type" value="Genomic_DNA"/>
</dbReference>
<evidence type="ECO:0000256" key="1">
    <source>
        <dbReference type="ARBA" id="ARBA00007689"/>
    </source>
</evidence>